<dbReference type="Proteomes" id="UP000469890">
    <property type="component" value="Unassembled WGS sequence"/>
</dbReference>
<dbReference type="InterPro" id="IPR049152">
    <property type="entry name" value="EFR3-like_ARM"/>
</dbReference>
<dbReference type="GO" id="GO:0072659">
    <property type="term" value="P:protein localization to plasma membrane"/>
    <property type="evidence" value="ECO:0007669"/>
    <property type="project" value="InterPro"/>
</dbReference>
<proteinExistence type="predicted"/>
<gene>
    <name evidence="1" type="ORF">FB192DRAFT_1423489</name>
</gene>
<protein>
    <recommendedName>
        <fullName evidence="3">Protein EFR3</fullName>
    </recommendedName>
</protein>
<dbReference type="Pfam" id="PF21052">
    <property type="entry name" value="EFR3_ARM"/>
    <property type="match status" value="1"/>
</dbReference>
<evidence type="ECO:0008006" key="3">
    <source>
        <dbReference type="Google" id="ProtNLM"/>
    </source>
</evidence>
<dbReference type="InterPro" id="IPR016024">
    <property type="entry name" value="ARM-type_fold"/>
</dbReference>
<name>A0A8H4EZ27_MUCCL</name>
<organism evidence="1 2">
    <name type="scientific">Mucor circinelloides f. lusitanicus</name>
    <name type="common">Mucor racemosus var. lusitanicus</name>
    <dbReference type="NCBI Taxonomy" id="29924"/>
    <lineage>
        <taxon>Eukaryota</taxon>
        <taxon>Fungi</taxon>
        <taxon>Fungi incertae sedis</taxon>
        <taxon>Mucoromycota</taxon>
        <taxon>Mucoromycotina</taxon>
        <taxon>Mucoromycetes</taxon>
        <taxon>Mucorales</taxon>
        <taxon>Mucorineae</taxon>
        <taxon>Mucoraceae</taxon>
        <taxon>Mucor</taxon>
    </lineage>
</organism>
<dbReference type="InterPro" id="IPR039786">
    <property type="entry name" value="EFR3"/>
</dbReference>
<dbReference type="EMBL" id="JAAECE010000006">
    <property type="protein sequence ID" value="KAF1799907.1"/>
    <property type="molecule type" value="Genomic_DNA"/>
</dbReference>
<dbReference type="AlphaFoldDB" id="A0A8H4EZ27"/>
<comment type="caution">
    <text evidence="1">The sequence shown here is derived from an EMBL/GenBank/DDBJ whole genome shotgun (WGS) entry which is preliminary data.</text>
</comment>
<evidence type="ECO:0000313" key="1">
    <source>
        <dbReference type="EMBL" id="KAF1799907.1"/>
    </source>
</evidence>
<evidence type="ECO:0000313" key="2">
    <source>
        <dbReference type="Proteomes" id="UP000469890"/>
    </source>
</evidence>
<dbReference type="PANTHER" id="PTHR47766:SF1">
    <property type="entry name" value="PROTEIN EFR3"/>
    <property type="match status" value="1"/>
</dbReference>
<dbReference type="PANTHER" id="PTHR47766">
    <property type="entry name" value="PROTEIN EFR3"/>
    <property type="match status" value="1"/>
</dbReference>
<dbReference type="SUPFAM" id="SSF48371">
    <property type="entry name" value="ARM repeat"/>
    <property type="match status" value="1"/>
</dbReference>
<reference evidence="1 2" key="1">
    <citation type="submission" date="2019-09" db="EMBL/GenBank/DDBJ databases">
        <authorList>
            <consortium name="DOE Joint Genome Institute"/>
            <person name="Mondo S.J."/>
            <person name="Navarro-Mendoza M.I."/>
            <person name="Perez-Arques C."/>
            <person name="Panchal S."/>
            <person name="Nicolas F.E."/>
            <person name="Ganguly P."/>
            <person name="Pangilinan J."/>
            <person name="Grigoriev I."/>
            <person name="Heitman J."/>
            <person name="Sanya K."/>
            <person name="Garre V."/>
        </authorList>
    </citation>
    <scope>NUCLEOTIDE SEQUENCE [LARGE SCALE GENOMIC DNA]</scope>
    <source>
        <strain evidence="1 2">MU402</strain>
    </source>
</reference>
<sequence length="675" mass="75298">MSKYKNNQVTLEIIKALIEACHRDLNLFSKYVVKIIDMMLETKEIEVIDLACQVFVIFTNYHDGSTLGVDAELTKDYELLLKKFAGFCSYDNADDTLKLQTRYIGQRALQAAVTSTALQASDFKVQLDLILSPLINALSNSKNPANALAQSSNNEDVDIHQSAIGHETLNAHSVEIIAAKTTALLFSKANGVAVKLSLAPLFTFMDKHEKWWPAHFAVSMMELALDSLQPQYRYLLVSEILQQLEAVKSATNADQYKIEKHASLVSILDTILNANIPLVGISVLEVLNSLFTDLIKSVQDFKTFRDTEPASSNDTQATLEYAIQQGLAHSIGGLASQTYYLNQLNDITGYIISKLRVGNNALETIDGLPIQEYRNVVLKCLDLVTTASSTKESQKEDSESSNENTPVYNHTVTLDAWIPALGLLTEKTPETRVNFAVTLVHYLEATSENEIAIEPYPKTVIQHTARQRAVAAIVVEWLSMVGEFYRIDSLVQYADVLKSERIRLNEYSPVFLEDSSDITIDKLEDLEPNNTTPVDKFADRKMVVQMLSKDGPLRDEDDTEGTDLEAKLMIEWGSDDYVNHDRSYRIRTSRNLNDLKAKLATPWANTEVARNEPGKKQTIRVENLKEALIGQTQQQNDTNGLQSLTTACLTKRPNETVADMSSLLQSLSLGSDVSK</sequence>
<accession>A0A8H4EZ27</accession>